<dbReference type="AlphaFoldDB" id="A0A1H2XT16"/>
<evidence type="ECO:0000256" key="5">
    <source>
        <dbReference type="ARBA" id="ARBA00022448"/>
    </source>
</evidence>
<dbReference type="InterPro" id="IPR024370">
    <property type="entry name" value="PBP_domain"/>
</dbReference>
<evidence type="ECO:0000256" key="4">
    <source>
        <dbReference type="ARBA" id="ARBA00011529"/>
    </source>
</evidence>
<keyword evidence="7 10" id="KW-0732">Signal</keyword>
<keyword evidence="13" id="KW-1185">Reference proteome</keyword>
<dbReference type="EMBL" id="FNNQ01000008">
    <property type="protein sequence ID" value="SDW96092.1"/>
    <property type="molecule type" value="Genomic_DNA"/>
</dbReference>
<dbReference type="STRING" id="1048340.SAMN05444487_10849"/>
<dbReference type="OrthoDB" id="9790048at2"/>
<dbReference type="Pfam" id="PF12849">
    <property type="entry name" value="PBP_like_2"/>
    <property type="match status" value="1"/>
</dbReference>
<evidence type="ECO:0000256" key="9">
    <source>
        <dbReference type="ARBA" id="ARBA00023288"/>
    </source>
</evidence>
<dbReference type="InterPro" id="IPR050811">
    <property type="entry name" value="Phosphate_ABC_transporter"/>
</dbReference>
<keyword evidence="5 10" id="KW-0813">Transport</keyword>
<dbReference type="SUPFAM" id="SSF53850">
    <property type="entry name" value="Periplasmic binding protein-like II"/>
    <property type="match status" value="1"/>
</dbReference>
<keyword evidence="10" id="KW-0472">Membrane</keyword>
<dbReference type="CDD" id="cd13654">
    <property type="entry name" value="PBP2_phosphate_like_2"/>
    <property type="match status" value="1"/>
</dbReference>
<feature type="chain" id="PRO_5027163135" description="Phosphate-binding protein" evidence="10">
    <location>
        <begin position="26"/>
        <end position="313"/>
    </location>
</feature>
<dbReference type="PANTHER" id="PTHR30570:SF1">
    <property type="entry name" value="PHOSPHATE-BINDING PROTEIN PSTS"/>
    <property type="match status" value="1"/>
</dbReference>
<dbReference type="InterPro" id="IPR011862">
    <property type="entry name" value="Phos-bd"/>
</dbReference>
<keyword evidence="9 10" id="KW-0449">Lipoprotein</keyword>
<keyword evidence="6 10" id="KW-0592">Phosphate transport</keyword>
<comment type="subcellular location">
    <subcellularLocation>
        <location evidence="2 10">Cell membrane</location>
        <topology evidence="2 10">Lipid-anchor</topology>
    </subcellularLocation>
</comment>
<comment type="function">
    <text evidence="10">Involved in the system for phosphate transport across the cytoplasmic membrane.</text>
</comment>
<sequence>MWKKGLAVAGAFILSVSLVACSSNAGGGSEKGKGLTGTIKIDGSSTVYPISQAVAEEFMKKNPGVNVTVAESGTGAGFQKWSKKETDLSDASRLIKDDEKAAAKKSGLEPKEIPVAFDGISVVVNKKNNFAKSITKDELKKIWEPNSKVKTWKDVRSSWPNKPIKLYGPGTSDGTFDYFTGAIVGEEGKSRTDYTQSEDDNTLVKGVAGDEYALGYFGFSYYKENKSKLNALKVDNGDGAVAPSVKTIKDGSYAPLSRMIYVYADKKTMAENKAIKEFLSFYLKDGKQLVSDVGFIPLQDKDYKKGLARLEGK</sequence>
<gene>
    <name evidence="12" type="ORF">SAMN05444487_10849</name>
</gene>
<comment type="function">
    <text evidence="1">Part of the ABC transporter complex PstSACB involved in phosphate import.</text>
</comment>
<name>A0A1H2XT16_9BACL</name>
<evidence type="ECO:0000313" key="12">
    <source>
        <dbReference type="EMBL" id="SDW96092.1"/>
    </source>
</evidence>
<evidence type="ECO:0000256" key="2">
    <source>
        <dbReference type="ARBA" id="ARBA00004193"/>
    </source>
</evidence>
<feature type="domain" description="PBP" evidence="11">
    <location>
        <begin position="36"/>
        <end position="284"/>
    </location>
</feature>
<comment type="similarity">
    <text evidence="3 10">Belongs to the PstS family.</text>
</comment>
<evidence type="ECO:0000256" key="6">
    <source>
        <dbReference type="ARBA" id="ARBA00022592"/>
    </source>
</evidence>
<evidence type="ECO:0000256" key="1">
    <source>
        <dbReference type="ARBA" id="ARBA00002841"/>
    </source>
</evidence>
<dbReference type="Gene3D" id="3.40.190.10">
    <property type="entry name" value="Periplasmic binding protein-like II"/>
    <property type="match status" value="2"/>
</dbReference>
<feature type="signal peptide" evidence="10">
    <location>
        <begin position="1"/>
        <end position="25"/>
    </location>
</feature>
<dbReference type="NCBIfam" id="TIGR02136">
    <property type="entry name" value="ptsS_2"/>
    <property type="match status" value="1"/>
</dbReference>
<dbReference type="GO" id="GO:0005886">
    <property type="term" value="C:plasma membrane"/>
    <property type="evidence" value="ECO:0007669"/>
    <property type="project" value="UniProtKB-SubCell"/>
</dbReference>
<proteinExistence type="inferred from homology"/>
<evidence type="ECO:0000313" key="13">
    <source>
        <dbReference type="Proteomes" id="UP000198534"/>
    </source>
</evidence>
<organism evidence="12 13">
    <name type="scientific">Marininema mesophilum</name>
    <dbReference type="NCBI Taxonomy" id="1048340"/>
    <lineage>
        <taxon>Bacteria</taxon>
        <taxon>Bacillati</taxon>
        <taxon>Bacillota</taxon>
        <taxon>Bacilli</taxon>
        <taxon>Bacillales</taxon>
        <taxon>Thermoactinomycetaceae</taxon>
        <taxon>Marininema</taxon>
    </lineage>
</organism>
<evidence type="ECO:0000256" key="8">
    <source>
        <dbReference type="ARBA" id="ARBA00023139"/>
    </source>
</evidence>
<reference evidence="12 13" key="1">
    <citation type="submission" date="2016-10" db="EMBL/GenBank/DDBJ databases">
        <authorList>
            <person name="de Groot N.N."/>
        </authorList>
    </citation>
    <scope>NUCLEOTIDE SEQUENCE [LARGE SCALE GENOMIC DNA]</scope>
    <source>
        <strain evidence="12 13">DSM 45610</strain>
    </source>
</reference>
<protein>
    <recommendedName>
        <fullName evidence="10">Phosphate-binding protein</fullName>
    </recommendedName>
</protein>
<dbReference type="PANTHER" id="PTHR30570">
    <property type="entry name" value="PERIPLASMIC PHOSPHATE BINDING COMPONENT OF PHOSPHATE ABC TRANSPORTER"/>
    <property type="match status" value="1"/>
</dbReference>
<evidence type="ECO:0000256" key="3">
    <source>
        <dbReference type="ARBA" id="ARBA00008725"/>
    </source>
</evidence>
<accession>A0A1H2XT16</accession>
<dbReference type="GO" id="GO:0006817">
    <property type="term" value="P:phosphate ion transport"/>
    <property type="evidence" value="ECO:0007669"/>
    <property type="project" value="UniProtKB-UniRule"/>
</dbReference>
<evidence type="ECO:0000256" key="10">
    <source>
        <dbReference type="RuleBase" id="RU367119"/>
    </source>
</evidence>
<dbReference type="GO" id="GO:0042301">
    <property type="term" value="F:phosphate ion binding"/>
    <property type="evidence" value="ECO:0007669"/>
    <property type="project" value="UniProtKB-UniRule"/>
</dbReference>
<dbReference type="PROSITE" id="PS51257">
    <property type="entry name" value="PROKAR_LIPOPROTEIN"/>
    <property type="match status" value="1"/>
</dbReference>
<keyword evidence="8 10" id="KW-0564">Palmitate</keyword>
<evidence type="ECO:0000256" key="7">
    <source>
        <dbReference type="ARBA" id="ARBA00022729"/>
    </source>
</evidence>
<dbReference type="Proteomes" id="UP000198534">
    <property type="component" value="Unassembled WGS sequence"/>
</dbReference>
<keyword evidence="10" id="KW-1003">Cell membrane</keyword>
<evidence type="ECO:0000259" key="11">
    <source>
        <dbReference type="Pfam" id="PF12849"/>
    </source>
</evidence>
<comment type="subunit">
    <text evidence="4 10">The complex is composed of two ATP-binding proteins (PstB), two transmembrane proteins (PstC and PstA) and a solute-binding protein (PstS).</text>
</comment>
<dbReference type="RefSeq" id="WP_091739591.1">
    <property type="nucleotide sequence ID" value="NZ_FNNQ01000008.1"/>
</dbReference>